<name>A0ABW2F864_9BACL</name>
<feature type="chain" id="PRO_5045928802" description="WG repeat-containing protein" evidence="1">
    <location>
        <begin position="26"/>
        <end position="69"/>
    </location>
</feature>
<keyword evidence="3" id="KW-1185">Reference proteome</keyword>
<protein>
    <recommendedName>
        <fullName evidence="4">WG repeat-containing protein</fullName>
    </recommendedName>
</protein>
<feature type="signal peptide" evidence="1">
    <location>
        <begin position="1"/>
        <end position="25"/>
    </location>
</feature>
<keyword evidence="1" id="KW-0732">Signal</keyword>
<reference evidence="3" key="1">
    <citation type="journal article" date="2019" name="Int. J. Syst. Evol. Microbiol.">
        <title>The Global Catalogue of Microorganisms (GCM) 10K type strain sequencing project: providing services to taxonomists for standard genome sequencing and annotation.</title>
        <authorList>
            <consortium name="The Broad Institute Genomics Platform"/>
            <consortium name="The Broad Institute Genome Sequencing Center for Infectious Disease"/>
            <person name="Wu L."/>
            <person name="Ma J."/>
        </authorList>
    </citation>
    <scope>NUCLEOTIDE SEQUENCE [LARGE SCALE GENOMIC DNA]</scope>
    <source>
        <strain evidence="3">KCTC 12907</strain>
    </source>
</reference>
<dbReference type="EMBL" id="JBHTAI010000004">
    <property type="protein sequence ID" value="MFC7148279.1"/>
    <property type="molecule type" value="Genomic_DNA"/>
</dbReference>
<evidence type="ECO:0000256" key="1">
    <source>
        <dbReference type="SAM" id="SignalP"/>
    </source>
</evidence>
<dbReference type="Proteomes" id="UP001596378">
    <property type="component" value="Unassembled WGS sequence"/>
</dbReference>
<proteinExistence type="predicted"/>
<evidence type="ECO:0000313" key="2">
    <source>
        <dbReference type="EMBL" id="MFC7148279.1"/>
    </source>
</evidence>
<evidence type="ECO:0008006" key="4">
    <source>
        <dbReference type="Google" id="ProtNLM"/>
    </source>
</evidence>
<dbReference type="RefSeq" id="WP_378045477.1">
    <property type="nucleotide sequence ID" value="NZ_JBHMDN010000007.1"/>
</dbReference>
<organism evidence="2 3">
    <name type="scientific">Cohnella cellulosilytica</name>
    <dbReference type="NCBI Taxonomy" id="986710"/>
    <lineage>
        <taxon>Bacteria</taxon>
        <taxon>Bacillati</taxon>
        <taxon>Bacillota</taxon>
        <taxon>Bacilli</taxon>
        <taxon>Bacillales</taxon>
        <taxon>Paenibacillaceae</taxon>
        <taxon>Cohnella</taxon>
    </lineage>
</organism>
<comment type="caution">
    <text evidence="2">The sequence shown here is derived from an EMBL/GenBank/DDBJ whole genome shotgun (WGS) entry which is preliminary data.</text>
</comment>
<sequence length="69" mass="7718">MRKIGIFMSMTMAIALLVGITPVQAANKVQTGRDYERVWSYSEGMAIVRDRDGRLGFVDKNGREVNIPS</sequence>
<evidence type="ECO:0000313" key="3">
    <source>
        <dbReference type="Proteomes" id="UP001596378"/>
    </source>
</evidence>
<accession>A0ABW2F864</accession>
<gene>
    <name evidence="2" type="ORF">ACFQMJ_07010</name>
</gene>